<dbReference type="PANTHER" id="PTHR38342">
    <property type="entry name" value="SLR5037 PROTEIN"/>
    <property type="match status" value="1"/>
</dbReference>
<feature type="domain" description="DUF302" evidence="2">
    <location>
        <begin position="54"/>
        <end position="116"/>
    </location>
</feature>
<proteinExistence type="predicted"/>
<dbReference type="SUPFAM" id="SSF103247">
    <property type="entry name" value="TT1751-like"/>
    <property type="match status" value="1"/>
</dbReference>
<dbReference type="EMBL" id="LAXJ01000008">
    <property type="protein sequence ID" value="KRS12892.1"/>
    <property type="molecule type" value="Genomic_DNA"/>
</dbReference>
<feature type="chain" id="PRO_5006663976" evidence="1">
    <location>
        <begin position="20"/>
        <end position="150"/>
    </location>
</feature>
<dbReference type="Proteomes" id="UP000051295">
    <property type="component" value="Unassembled WGS sequence"/>
</dbReference>
<reference evidence="3 4" key="1">
    <citation type="submission" date="2015-04" db="EMBL/GenBank/DDBJ databases">
        <title>The draft genome sequence of Roseovarius sp.R12b.</title>
        <authorList>
            <person name="Li G."/>
            <person name="Lai Q."/>
            <person name="Shao Z."/>
            <person name="Yan P."/>
        </authorList>
    </citation>
    <scope>NUCLEOTIDE SEQUENCE [LARGE SCALE GENOMIC DNA]</scope>
    <source>
        <strain evidence="3 4">R12B</strain>
    </source>
</reference>
<dbReference type="CDD" id="cd14797">
    <property type="entry name" value="DUF302"/>
    <property type="match status" value="1"/>
</dbReference>
<dbReference type="PATRIC" id="fig|1641875.4.peg.4424"/>
<dbReference type="OrthoDB" id="9799367at2"/>
<evidence type="ECO:0000313" key="3">
    <source>
        <dbReference type="EMBL" id="KRS12892.1"/>
    </source>
</evidence>
<dbReference type="AlphaFoldDB" id="A0A0T5NVP8"/>
<dbReference type="Gene3D" id="3.30.310.70">
    <property type="entry name" value="TT1751-like domain"/>
    <property type="match status" value="1"/>
</dbReference>
<keyword evidence="4" id="KW-1185">Reference proteome</keyword>
<keyword evidence="1" id="KW-0732">Signal</keyword>
<gene>
    <name evidence="3" type="ORF">XM53_10040</name>
</gene>
<evidence type="ECO:0000256" key="1">
    <source>
        <dbReference type="SAM" id="SignalP"/>
    </source>
</evidence>
<dbReference type="InterPro" id="IPR035923">
    <property type="entry name" value="TT1751-like_sf"/>
</dbReference>
<feature type="signal peptide" evidence="1">
    <location>
        <begin position="1"/>
        <end position="19"/>
    </location>
</feature>
<accession>A0A0T5NVP8</accession>
<comment type="caution">
    <text evidence="3">The sequence shown here is derived from an EMBL/GenBank/DDBJ whole genome shotgun (WGS) entry which is preliminary data.</text>
</comment>
<dbReference type="InterPro" id="IPR005180">
    <property type="entry name" value="DUF302"/>
</dbReference>
<evidence type="ECO:0000313" key="4">
    <source>
        <dbReference type="Proteomes" id="UP000051295"/>
    </source>
</evidence>
<dbReference type="STRING" id="1641875.XM53_10040"/>
<sequence length="150" mass="15635">MKRFLTVAALTILASPALADDDLMKVQASGDVASTMDALEAAVEGAGATIFARVDHAAGAEGAGMELAPSQVLIFGNPKLGTPAMQADPLAGLYLPMKVLVYEDADGQAWLVYEDPEEMFDELDGIDDDAEYIQQMTGALGKLTKKAAGG</sequence>
<organism evidence="3 4">
    <name type="scientific">Roseovarius atlanticus</name>
    <dbReference type="NCBI Taxonomy" id="1641875"/>
    <lineage>
        <taxon>Bacteria</taxon>
        <taxon>Pseudomonadati</taxon>
        <taxon>Pseudomonadota</taxon>
        <taxon>Alphaproteobacteria</taxon>
        <taxon>Rhodobacterales</taxon>
        <taxon>Roseobacteraceae</taxon>
        <taxon>Roseovarius</taxon>
    </lineage>
</organism>
<dbReference type="Pfam" id="PF03625">
    <property type="entry name" value="DUF302"/>
    <property type="match status" value="1"/>
</dbReference>
<dbReference type="RefSeq" id="WP_057792871.1">
    <property type="nucleotide sequence ID" value="NZ_LAXJ01000008.1"/>
</dbReference>
<name>A0A0T5NVP8_9RHOB</name>
<evidence type="ECO:0000259" key="2">
    <source>
        <dbReference type="Pfam" id="PF03625"/>
    </source>
</evidence>
<dbReference type="PANTHER" id="PTHR38342:SF2">
    <property type="entry name" value="INNER MEMBRANE OR EXPORTED"/>
    <property type="match status" value="1"/>
</dbReference>
<protein>
    <submittedName>
        <fullName evidence="3">Camphor resistance protein CrcB</fullName>
    </submittedName>
</protein>